<dbReference type="InterPro" id="IPR002645">
    <property type="entry name" value="STAS_dom"/>
</dbReference>
<evidence type="ECO:0000313" key="3">
    <source>
        <dbReference type="Proteomes" id="UP000002012"/>
    </source>
</evidence>
<feature type="domain" description="STAS" evidence="1">
    <location>
        <begin position="24"/>
        <end position="113"/>
    </location>
</feature>
<dbReference type="Gene3D" id="3.30.750.24">
    <property type="entry name" value="STAS domain"/>
    <property type="match status" value="1"/>
</dbReference>
<dbReference type="STRING" id="522772.Dacet_1904"/>
<dbReference type="InParanoid" id="D4H105"/>
<dbReference type="Proteomes" id="UP000002012">
    <property type="component" value="Chromosome"/>
</dbReference>
<dbReference type="OrthoDB" id="9799280at2"/>
<dbReference type="CDD" id="cd07043">
    <property type="entry name" value="STAS_anti-anti-sigma_factors"/>
    <property type="match status" value="1"/>
</dbReference>
<dbReference type="Pfam" id="PF01740">
    <property type="entry name" value="STAS"/>
    <property type="match status" value="1"/>
</dbReference>
<evidence type="ECO:0000313" key="2">
    <source>
        <dbReference type="EMBL" id="ADD68668.1"/>
    </source>
</evidence>
<organism evidence="2 3">
    <name type="scientific">Denitrovibrio acetiphilus (strain DSM 12809 / NBRC 114555 / N2460)</name>
    <dbReference type="NCBI Taxonomy" id="522772"/>
    <lineage>
        <taxon>Bacteria</taxon>
        <taxon>Pseudomonadati</taxon>
        <taxon>Deferribacterota</taxon>
        <taxon>Deferribacteres</taxon>
        <taxon>Deferribacterales</taxon>
        <taxon>Geovibrionaceae</taxon>
        <taxon>Denitrovibrio</taxon>
    </lineage>
</organism>
<dbReference type="PaxDb" id="522772-Dacet_1904"/>
<accession>D4H105</accession>
<dbReference type="InterPro" id="IPR036513">
    <property type="entry name" value="STAS_dom_sf"/>
</dbReference>
<dbReference type="KEGG" id="dap:Dacet_1904"/>
<dbReference type="HOGENOM" id="CLU_115403_6_1_0"/>
<evidence type="ECO:0000259" key="1">
    <source>
        <dbReference type="PROSITE" id="PS50801"/>
    </source>
</evidence>
<dbReference type="RefSeq" id="WP_013011178.1">
    <property type="nucleotide sequence ID" value="NC_013943.1"/>
</dbReference>
<dbReference type="eggNOG" id="COG1366">
    <property type="taxonomic scope" value="Bacteria"/>
</dbReference>
<reference evidence="2 3" key="1">
    <citation type="journal article" date="2010" name="Stand. Genomic Sci.">
        <title>Complete genome sequence of Denitrovibrio acetiphilus type strain (N2460).</title>
        <authorList>
            <person name="Kiss H."/>
            <person name="Lang E."/>
            <person name="Lapidus A."/>
            <person name="Copeland A."/>
            <person name="Nolan M."/>
            <person name="Glavina Del Rio T."/>
            <person name="Chen F."/>
            <person name="Lucas S."/>
            <person name="Tice H."/>
            <person name="Cheng J.F."/>
            <person name="Han C."/>
            <person name="Goodwin L."/>
            <person name="Pitluck S."/>
            <person name="Liolios K."/>
            <person name="Pati A."/>
            <person name="Ivanova N."/>
            <person name="Mavromatis K."/>
            <person name="Chen A."/>
            <person name="Palaniappan K."/>
            <person name="Land M."/>
            <person name="Hauser L."/>
            <person name="Chang Y.J."/>
            <person name="Jeffries C.D."/>
            <person name="Detter J.C."/>
            <person name="Brettin T."/>
            <person name="Spring S."/>
            <person name="Rohde M."/>
            <person name="Goker M."/>
            <person name="Woyke T."/>
            <person name="Bristow J."/>
            <person name="Eisen J.A."/>
            <person name="Markowitz V."/>
            <person name="Hugenholtz P."/>
            <person name="Kyrpides N.C."/>
            <person name="Klenk H.P."/>
        </authorList>
    </citation>
    <scope>NUCLEOTIDE SEQUENCE [LARGE SCALE GENOMIC DNA]</scope>
    <source>
        <strain evidence="3">DSM 12809 / NBRC 114555 / N2460</strain>
    </source>
</reference>
<protein>
    <submittedName>
        <fullName evidence="2">Anti-sigma-factor antagonist</fullName>
    </submittedName>
</protein>
<sequence>MDFSKEFIKRSEKKILVCCPKRAIDAAIGKQIRADIENCLSDFDALILNFSEVNRLDSEGLRELVLIIKLIKNNDKMLFLTALQDEVRDVFEKTSLIDILKILKTNEDAVKLLR</sequence>
<proteinExistence type="predicted"/>
<dbReference type="EMBL" id="CP001968">
    <property type="protein sequence ID" value="ADD68668.1"/>
    <property type="molecule type" value="Genomic_DNA"/>
</dbReference>
<name>D4H105_DENA2</name>
<gene>
    <name evidence="2" type="ordered locus">Dacet_1904</name>
</gene>
<dbReference type="SUPFAM" id="SSF52091">
    <property type="entry name" value="SpoIIaa-like"/>
    <property type="match status" value="1"/>
</dbReference>
<dbReference type="AlphaFoldDB" id="D4H105"/>
<keyword evidence="3" id="KW-1185">Reference proteome</keyword>
<dbReference type="PROSITE" id="PS50801">
    <property type="entry name" value="STAS"/>
    <property type="match status" value="1"/>
</dbReference>